<feature type="coiled-coil region" evidence="9">
    <location>
        <begin position="163"/>
        <end position="266"/>
    </location>
</feature>
<dbReference type="EMBL" id="JARQZJ010000039">
    <property type="protein sequence ID" value="KAK9876928.1"/>
    <property type="molecule type" value="Genomic_DNA"/>
</dbReference>
<evidence type="ECO:0000256" key="4">
    <source>
        <dbReference type="ARBA" id="ARBA00022618"/>
    </source>
</evidence>
<keyword evidence="4" id="KW-0132">Cell division</keyword>
<protein>
    <recommendedName>
        <fullName evidence="10">Kinetochore protein Nuf2 N-terminal domain-containing protein</fullName>
    </recommendedName>
</protein>
<reference evidence="11 12" key="1">
    <citation type="submission" date="2023-03" db="EMBL/GenBank/DDBJ databases">
        <title>Genome insight into feeding habits of ladybird beetles.</title>
        <authorList>
            <person name="Li H.-S."/>
            <person name="Huang Y.-H."/>
            <person name="Pang H."/>
        </authorList>
    </citation>
    <scope>NUCLEOTIDE SEQUENCE [LARGE SCALE GENOMIC DNA]</scope>
    <source>
        <strain evidence="11">SYSU_2023b</strain>
        <tissue evidence="11">Whole body</tissue>
    </source>
</reference>
<evidence type="ECO:0000256" key="7">
    <source>
        <dbReference type="ARBA" id="ARBA00023306"/>
    </source>
</evidence>
<evidence type="ECO:0000313" key="11">
    <source>
        <dbReference type="EMBL" id="KAK9876928.1"/>
    </source>
</evidence>
<name>A0AAW1U7A9_9CUCU</name>
<evidence type="ECO:0000256" key="5">
    <source>
        <dbReference type="ARBA" id="ARBA00022776"/>
    </source>
</evidence>
<evidence type="ECO:0000256" key="9">
    <source>
        <dbReference type="SAM" id="Coils"/>
    </source>
</evidence>
<evidence type="ECO:0000256" key="6">
    <source>
        <dbReference type="ARBA" id="ARBA00023054"/>
    </source>
</evidence>
<keyword evidence="5" id="KW-0498">Mitosis</keyword>
<sequence length="448" mass="53077">MSNLNTKGQAHETRKSLINSVKSNWPDLVITDGHLQNPTQSFVYNFYSRFYNEYEKRLSEIKTNILKQEPEQILENYSYIDEISLAIKLRKISKLLNEKMPFVLNDIFEPQPRRTVLFFSVFMNLLIYMKTDPAYLDELREVVNEKEEFEKLYYLKQQVLKEIADENALHFKLENSIEKLKNKIESIRSEYKIVLKQRAEKEYEYHNLLVEKNKLEEYFKMLEGNIESLREQYSVLQEQFVDETKIEAIEKNISALEKEFDELDVNRAAFVSSLENQEEITKFCEKCLALLEHCNFSCNQLNDIQTSVESIFNMNQEVIKLKEDINNKLEDINKLKDKDILLKDNILISETKFSDLKCSKEEYVKELKEKFNLVSADIDQKINEYKVFHHENEGIQSVIKDLEMKKSHLIAGVMKEYGMLVQKFGKIYNCFNNALINIDNQQNLEDED</sequence>
<dbReference type="Proteomes" id="UP001431783">
    <property type="component" value="Unassembled WGS sequence"/>
</dbReference>
<keyword evidence="12" id="KW-1185">Reference proteome</keyword>
<feature type="domain" description="Kinetochore protein Nuf2 N-terminal" evidence="10">
    <location>
        <begin position="27"/>
        <end position="138"/>
    </location>
</feature>
<dbReference type="AlphaFoldDB" id="A0AAW1U7A9"/>
<keyword evidence="6 9" id="KW-0175">Coiled coil</keyword>
<comment type="subcellular location">
    <subcellularLocation>
        <location evidence="1">Chromosome</location>
        <location evidence="1">Centromere</location>
    </subcellularLocation>
</comment>
<evidence type="ECO:0000256" key="1">
    <source>
        <dbReference type="ARBA" id="ARBA00004584"/>
    </source>
</evidence>
<organism evidence="11 12">
    <name type="scientific">Henosepilachna vigintioctopunctata</name>
    <dbReference type="NCBI Taxonomy" id="420089"/>
    <lineage>
        <taxon>Eukaryota</taxon>
        <taxon>Metazoa</taxon>
        <taxon>Ecdysozoa</taxon>
        <taxon>Arthropoda</taxon>
        <taxon>Hexapoda</taxon>
        <taxon>Insecta</taxon>
        <taxon>Pterygota</taxon>
        <taxon>Neoptera</taxon>
        <taxon>Endopterygota</taxon>
        <taxon>Coleoptera</taxon>
        <taxon>Polyphaga</taxon>
        <taxon>Cucujiformia</taxon>
        <taxon>Coccinelloidea</taxon>
        <taxon>Coccinellidae</taxon>
        <taxon>Epilachninae</taxon>
        <taxon>Epilachnini</taxon>
        <taxon>Henosepilachna</taxon>
    </lineage>
</organism>
<evidence type="ECO:0000313" key="12">
    <source>
        <dbReference type="Proteomes" id="UP001431783"/>
    </source>
</evidence>
<evidence type="ECO:0000256" key="2">
    <source>
        <dbReference type="ARBA" id="ARBA00005498"/>
    </source>
</evidence>
<accession>A0AAW1U7A9</accession>
<gene>
    <name evidence="11" type="ORF">WA026_015962</name>
</gene>
<keyword evidence="3" id="KW-0158">Chromosome</keyword>
<comment type="caution">
    <text evidence="11">The sequence shown here is derived from an EMBL/GenBank/DDBJ whole genome shotgun (WGS) entry which is preliminary data.</text>
</comment>
<evidence type="ECO:0000256" key="8">
    <source>
        <dbReference type="ARBA" id="ARBA00023328"/>
    </source>
</evidence>
<dbReference type="GO" id="GO:0051301">
    <property type="term" value="P:cell division"/>
    <property type="evidence" value="ECO:0007669"/>
    <property type="project" value="UniProtKB-KW"/>
</dbReference>
<evidence type="ECO:0000259" key="10">
    <source>
        <dbReference type="Pfam" id="PF03800"/>
    </source>
</evidence>
<keyword evidence="7" id="KW-0131">Cell cycle</keyword>
<evidence type="ECO:0000256" key="3">
    <source>
        <dbReference type="ARBA" id="ARBA00022454"/>
    </source>
</evidence>
<proteinExistence type="inferred from homology"/>
<keyword evidence="8" id="KW-0137">Centromere</keyword>
<dbReference type="InterPro" id="IPR005549">
    <property type="entry name" value="Kinetochore_Nuf2_N"/>
</dbReference>
<dbReference type="InterPro" id="IPR038275">
    <property type="entry name" value="Nuf2_N_sf"/>
</dbReference>
<dbReference type="Gene3D" id="1.10.418.60">
    <property type="entry name" value="Ncd80 complex, Nuf2 subunit"/>
    <property type="match status" value="1"/>
</dbReference>
<comment type="similarity">
    <text evidence="2">Belongs to the NUF2 family.</text>
</comment>
<dbReference type="Pfam" id="PF03800">
    <property type="entry name" value="Nuf2"/>
    <property type="match status" value="1"/>
</dbReference>
<dbReference type="GO" id="GO:0031262">
    <property type="term" value="C:Ndc80 complex"/>
    <property type="evidence" value="ECO:0007669"/>
    <property type="project" value="InterPro"/>
</dbReference>